<dbReference type="AlphaFoldDB" id="U4LD05"/>
<dbReference type="Proteomes" id="UP000018144">
    <property type="component" value="Unassembled WGS sequence"/>
</dbReference>
<dbReference type="EMBL" id="HF935398">
    <property type="protein sequence ID" value="CCX29989.1"/>
    <property type="molecule type" value="Genomic_DNA"/>
</dbReference>
<sequence>MEEHEERVQEGDTKALAPPPKQGPYSEESRRHQKRATWAEVVATGGVNIPAVFGLLGLNLGGKGAHRSRNRRTGRPQKARMEKGGMEEGGTEGGATGGKGS</sequence>
<evidence type="ECO:0000256" key="1">
    <source>
        <dbReference type="SAM" id="MobiDB-lite"/>
    </source>
</evidence>
<feature type="region of interest" description="Disordered" evidence="1">
    <location>
        <begin position="59"/>
        <end position="101"/>
    </location>
</feature>
<feature type="region of interest" description="Disordered" evidence="1">
    <location>
        <begin position="1"/>
        <end position="34"/>
    </location>
</feature>
<name>U4LD05_PYROM</name>
<accession>U4LD05</accession>
<reference evidence="2 3" key="1">
    <citation type="journal article" date="2013" name="PLoS Genet.">
        <title>The genome and development-dependent transcriptomes of Pyronema confluens: a window into fungal evolution.</title>
        <authorList>
            <person name="Traeger S."/>
            <person name="Altegoer F."/>
            <person name="Freitag M."/>
            <person name="Gabaldon T."/>
            <person name="Kempken F."/>
            <person name="Kumar A."/>
            <person name="Marcet-Houben M."/>
            <person name="Poggeler S."/>
            <person name="Stajich J.E."/>
            <person name="Nowrousian M."/>
        </authorList>
    </citation>
    <scope>NUCLEOTIDE SEQUENCE [LARGE SCALE GENOMIC DNA]</scope>
    <source>
        <strain evidence="3">CBS 100304</strain>
        <tissue evidence="2">Vegetative mycelium</tissue>
    </source>
</reference>
<feature type="compositionally biased region" description="Basic and acidic residues" evidence="1">
    <location>
        <begin position="1"/>
        <end position="13"/>
    </location>
</feature>
<protein>
    <submittedName>
        <fullName evidence="2">Uncharacterized protein</fullName>
    </submittedName>
</protein>
<evidence type="ECO:0000313" key="2">
    <source>
        <dbReference type="EMBL" id="CCX29989.1"/>
    </source>
</evidence>
<proteinExistence type="predicted"/>
<feature type="compositionally biased region" description="Basic residues" evidence="1">
    <location>
        <begin position="64"/>
        <end position="78"/>
    </location>
</feature>
<evidence type="ECO:0000313" key="3">
    <source>
        <dbReference type="Proteomes" id="UP000018144"/>
    </source>
</evidence>
<keyword evidence="3" id="KW-1185">Reference proteome</keyword>
<organism evidence="2 3">
    <name type="scientific">Pyronema omphalodes (strain CBS 100304)</name>
    <name type="common">Pyronema confluens</name>
    <dbReference type="NCBI Taxonomy" id="1076935"/>
    <lineage>
        <taxon>Eukaryota</taxon>
        <taxon>Fungi</taxon>
        <taxon>Dikarya</taxon>
        <taxon>Ascomycota</taxon>
        <taxon>Pezizomycotina</taxon>
        <taxon>Pezizomycetes</taxon>
        <taxon>Pezizales</taxon>
        <taxon>Pyronemataceae</taxon>
        <taxon>Pyronema</taxon>
    </lineage>
</organism>
<gene>
    <name evidence="2" type="ORF">PCON_07812</name>
</gene>
<feature type="compositionally biased region" description="Gly residues" evidence="1">
    <location>
        <begin position="87"/>
        <end position="101"/>
    </location>
</feature>